<keyword evidence="1" id="KW-0472">Membrane</keyword>
<accession>A0A6N7Y133</accession>
<sequence>MNTFRYSNKKTIYIFFISIIVLFCISCKNKNIKIEESISLEAKPANIKINKYDILKELKSNNIDIEDNFFNIIFVEDDLMFIVLEDYLDDDIYMSQMGPSVINRNIIMYNYKLQKIERTIELRENIYCYDLVIDNDGEIFISYRLVEPRVTEVDTEDNCLDEIDYYIGSINDDDSITVLDTYKGFVYKPSRFSKVLSDIYYTYKEENNTKTISGIKKIDKNKIVSVHKFEDIDYLDTRLFSNENLLMIFMEDNKTACFYILNENNLIDKIYLEPYEKVLSYNMLENGVVVSYQNSNTDISELMFISFIDHEKSVTRSNDIYAIVSNGLNNCIGTDPFFNVHYININDGKISINKLADINKLKISNMNIVRLFKKDKNNYGVFLEDEYLYLDLNINQD</sequence>
<protein>
    <submittedName>
        <fullName evidence="2">Uncharacterized protein</fullName>
    </submittedName>
</protein>
<feature type="transmembrane region" description="Helical" evidence="1">
    <location>
        <begin position="12"/>
        <end position="29"/>
    </location>
</feature>
<reference evidence="2 3" key="1">
    <citation type="submission" date="2019-09" db="EMBL/GenBank/DDBJ databases">
        <title>In-depth cultivation of the pig gut microbiome towards novel bacterial diversity and tailored functional studies.</title>
        <authorList>
            <person name="Wylensek D."/>
            <person name="Hitch T.C.A."/>
            <person name="Clavel T."/>
        </authorList>
    </citation>
    <scope>NUCLEOTIDE SEQUENCE [LARGE SCALE GENOMIC DNA]</scope>
    <source>
        <strain evidence="2 3">WCA3-693-APC-4?</strain>
    </source>
</reference>
<name>A0A6N7Y133_9FIRM</name>
<evidence type="ECO:0000313" key="2">
    <source>
        <dbReference type="EMBL" id="MSU02445.1"/>
    </source>
</evidence>
<evidence type="ECO:0000313" key="3">
    <source>
        <dbReference type="Proteomes" id="UP000469523"/>
    </source>
</evidence>
<dbReference type="AlphaFoldDB" id="A0A6N7Y133"/>
<dbReference type="EMBL" id="VUNQ01000033">
    <property type="protein sequence ID" value="MSU02445.1"/>
    <property type="molecule type" value="Genomic_DNA"/>
</dbReference>
<keyword evidence="3" id="KW-1185">Reference proteome</keyword>
<organism evidence="2 3">
    <name type="scientific">Tissierella pigra</name>
    <dbReference type="NCBI Taxonomy" id="2607614"/>
    <lineage>
        <taxon>Bacteria</taxon>
        <taxon>Bacillati</taxon>
        <taxon>Bacillota</taxon>
        <taxon>Tissierellia</taxon>
        <taxon>Tissierellales</taxon>
        <taxon>Tissierellaceae</taxon>
        <taxon>Tissierella</taxon>
    </lineage>
</organism>
<evidence type="ECO:0000256" key="1">
    <source>
        <dbReference type="SAM" id="Phobius"/>
    </source>
</evidence>
<keyword evidence="1" id="KW-0812">Transmembrane</keyword>
<keyword evidence="1" id="KW-1133">Transmembrane helix</keyword>
<gene>
    <name evidence="2" type="ORF">FYJ83_13365</name>
</gene>
<proteinExistence type="predicted"/>
<comment type="caution">
    <text evidence="2">The sequence shown here is derived from an EMBL/GenBank/DDBJ whole genome shotgun (WGS) entry which is preliminary data.</text>
</comment>
<dbReference type="RefSeq" id="WP_154441314.1">
    <property type="nucleotide sequence ID" value="NZ_JAHLPJ010000001.1"/>
</dbReference>
<dbReference type="Proteomes" id="UP000469523">
    <property type="component" value="Unassembled WGS sequence"/>
</dbReference>